<dbReference type="Proteomes" id="UP000288587">
    <property type="component" value="Unassembled WGS sequence"/>
</dbReference>
<dbReference type="PANTHER" id="PTHR35936">
    <property type="entry name" value="MEMBRANE-BOUND LYTIC MUREIN TRANSGLYCOSYLASE F"/>
    <property type="match status" value="1"/>
</dbReference>
<evidence type="ECO:0000313" key="4">
    <source>
        <dbReference type="EMBL" id="RVT83663.1"/>
    </source>
</evidence>
<sequence>MPLRPIALCIAAWTAAWTAFAAPACTLTLGYRSEARPPLMAEAPDHRGLYLDLYRTVAQRLGCQLRVERLPKLRMVEALKRGEVDFYPGMDFDEDRDSYLLFMDNGLPGGLVGVSRPDLPEVTHLRQLAGRRLLRHTGQPNYLEELSPAERASIAEVKVVSAALERGVEMLLRERGDFYVYGRMSVDFLVRTHPEWRGLVKVHPQCCGGESPNHAAFSKKSAHVKLVTNPAYKPGKPLGPDNQRVVAQPGSLAHRFAQELQRMARSGEVRRLYAQYHAVEP</sequence>
<name>A0A3S2UYE1_9BURK</name>
<keyword evidence="1 2" id="KW-0732">Signal</keyword>
<gene>
    <name evidence="4" type="ORF">EOD73_13890</name>
</gene>
<keyword evidence="5" id="KW-1185">Reference proteome</keyword>
<evidence type="ECO:0000256" key="1">
    <source>
        <dbReference type="ARBA" id="ARBA00022729"/>
    </source>
</evidence>
<dbReference type="PANTHER" id="PTHR35936:SF38">
    <property type="entry name" value="GLUTAMINE-BINDING PERIPLASMIC PROTEIN"/>
    <property type="match status" value="1"/>
</dbReference>
<dbReference type="EMBL" id="SACM01000004">
    <property type="protein sequence ID" value="RVT83663.1"/>
    <property type="molecule type" value="Genomic_DNA"/>
</dbReference>
<feature type="signal peptide" evidence="2">
    <location>
        <begin position="1"/>
        <end position="21"/>
    </location>
</feature>
<reference evidence="4 5" key="1">
    <citation type="submission" date="2019-01" db="EMBL/GenBank/DDBJ databases">
        <authorList>
            <person name="Chen W.-M."/>
        </authorList>
    </citation>
    <scope>NUCLEOTIDE SEQUENCE [LARGE SCALE GENOMIC DNA]</scope>
    <source>
        <strain evidence="4 5">CCP-18</strain>
    </source>
</reference>
<evidence type="ECO:0000259" key="3">
    <source>
        <dbReference type="Pfam" id="PF00497"/>
    </source>
</evidence>
<comment type="caution">
    <text evidence="4">The sequence shown here is derived from an EMBL/GenBank/DDBJ whole genome shotgun (WGS) entry which is preliminary data.</text>
</comment>
<organism evidence="4 5">
    <name type="scientific">Inhella crocodyli</name>
    <dbReference type="NCBI Taxonomy" id="2499851"/>
    <lineage>
        <taxon>Bacteria</taxon>
        <taxon>Pseudomonadati</taxon>
        <taxon>Pseudomonadota</taxon>
        <taxon>Betaproteobacteria</taxon>
        <taxon>Burkholderiales</taxon>
        <taxon>Sphaerotilaceae</taxon>
        <taxon>Inhella</taxon>
    </lineage>
</organism>
<evidence type="ECO:0000313" key="5">
    <source>
        <dbReference type="Proteomes" id="UP000288587"/>
    </source>
</evidence>
<accession>A0A3S2UYE1</accession>
<protein>
    <submittedName>
        <fullName evidence="4">Transporter substrate-binding domain-containing protein</fullName>
    </submittedName>
</protein>
<feature type="domain" description="Solute-binding protein family 3/N-terminal" evidence="3">
    <location>
        <begin position="28"/>
        <end position="277"/>
    </location>
</feature>
<dbReference type="Gene3D" id="3.40.190.10">
    <property type="entry name" value="Periplasmic binding protein-like II"/>
    <property type="match status" value="2"/>
</dbReference>
<proteinExistence type="predicted"/>
<dbReference type="InterPro" id="IPR001638">
    <property type="entry name" value="Solute-binding_3/MltF_N"/>
</dbReference>
<feature type="chain" id="PRO_5018678307" evidence="2">
    <location>
        <begin position="22"/>
        <end position="281"/>
    </location>
</feature>
<evidence type="ECO:0000256" key="2">
    <source>
        <dbReference type="SAM" id="SignalP"/>
    </source>
</evidence>
<dbReference type="AlphaFoldDB" id="A0A3S2UYE1"/>
<dbReference type="RefSeq" id="WP_127683627.1">
    <property type="nucleotide sequence ID" value="NZ_SACM01000004.1"/>
</dbReference>
<dbReference type="SUPFAM" id="SSF53850">
    <property type="entry name" value="Periplasmic binding protein-like II"/>
    <property type="match status" value="1"/>
</dbReference>
<dbReference type="Pfam" id="PF00497">
    <property type="entry name" value="SBP_bac_3"/>
    <property type="match status" value="1"/>
</dbReference>
<dbReference type="OrthoDB" id="8581897at2"/>